<gene>
    <name evidence="1" type="ORF">F0U60_04710</name>
</gene>
<dbReference type="EMBL" id="CP043494">
    <property type="protein sequence ID" value="WNG43475.1"/>
    <property type="molecule type" value="Genomic_DNA"/>
</dbReference>
<dbReference type="RefSeq" id="WP_395814488.1">
    <property type="nucleotide sequence ID" value="NZ_CP043494.1"/>
</dbReference>
<organism evidence="1 2">
    <name type="scientific">Archangium minus</name>
    <dbReference type="NCBI Taxonomy" id="83450"/>
    <lineage>
        <taxon>Bacteria</taxon>
        <taxon>Pseudomonadati</taxon>
        <taxon>Myxococcota</taxon>
        <taxon>Myxococcia</taxon>
        <taxon>Myxococcales</taxon>
        <taxon>Cystobacterineae</taxon>
        <taxon>Archangiaceae</taxon>
        <taxon>Archangium</taxon>
    </lineage>
</organism>
<evidence type="ECO:0008006" key="3">
    <source>
        <dbReference type="Google" id="ProtNLM"/>
    </source>
</evidence>
<evidence type="ECO:0000313" key="2">
    <source>
        <dbReference type="Proteomes" id="UP001611383"/>
    </source>
</evidence>
<evidence type="ECO:0000313" key="1">
    <source>
        <dbReference type="EMBL" id="WNG43475.1"/>
    </source>
</evidence>
<name>A0ABY9WIU1_9BACT</name>
<keyword evidence="2" id="KW-1185">Reference proteome</keyword>
<proteinExistence type="predicted"/>
<accession>A0ABY9WIU1</accession>
<reference evidence="1 2" key="1">
    <citation type="submission" date="2019-08" db="EMBL/GenBank/DDBJ databases">
        <title>Archangium and Cystobacter genomes.</title>
        <authorList>
            <person name="Chen I.-C.K."/>
            <person name="Wielgoss S."/>
        </authorList>
    </citation>
    <scope>NUCLEOTIDE SEQUENCE [LARGE SCALE GENOMIC DNA]</scope>
    <source>
        <strain evidence="1 2">Cbm 6</strain>
    </source>
</reference>
<dbReference type="Proteomes" id="UP001611383">
    <property type="component" value="Chromosome"/>
</dbReference>
<sequence>MSLVRGVCSVWVAVLLWGAGCDGSRDEPPPEGFAGVFHWEDKPDAYNLSIEPGGRVRWSHSGCDTFRQGHGQWEVRDGKLVLTGVGGGSTVTLERATDFDGLIANGPVLASDGSPTQRWPRGGVCAVCKNPDGGPVLGPVEVRACDNPTLP</sequence>
<protein>
    <recommendedName>
        <fullName evidence="3">Lipoprotein</fullName>
    </recommendedName>
</protein>